<dbReference type="Gene3D" id="2.60.40.10">
    <property type="entry name" value="Immunoglobulins"/>
    <property type="match status" value="5"/>
</dbReference>
<dbReference type="AlphaFoldDB" id="A0A6G7YCE7"/>
<reference evidence="8 9" key="1">
    <citation type="submission" date="2020-03" db="EMBL/GenBank/DDBJ databases">
        <title>Nocardioides sp. nov., isolated from fish.</title>
        <authorList>
            <person name="Hyun D.-W."/>
            <person name="Bae J.-W."/>
        </authorList>
    </citation>
    <scope>NUCLEOTIDE SEQUENCE [LARGE SCALE GENOMIC DNA]</scope>
    <source>
        <strain evidence="8 9">HDW12A</strain>
    </source>
</reference>
<dbReference type="Proteomes" id="UP000502035">
    <property type="component" value="Chromosome"/>
</dbReference>
<dbReference type="KEGG" id="npi:G7071_01375"/>
<dbReference type="InterPro" id="IPR036116">
    <property type="entry name" value="FN3_sf"/>
</dbReference>
<dbReference type="Gene3D" id="3.60.21.10">
    <property type="match status" value="1"/>
</dbReference>
<feature type="domain" description="Fibronectin type-III" evidence="7">
    <location>
        <begin position="570"/>
        <end position="662"/>
    </location>
</feature>
<dbReference type="GO" id="GO:0000272">
    <property type="term" value="P:polysaccharide catabolic process"/>
    <property type="evidence" value="ECO:0007669"/>
    <property type="project" value="UniProtKB-KW"/>
</dbReference>
<dbReference type="Pfam" id="PF00149">
    <property type="entry name" value="Metallophos"/>
    <property type="match status" value="1"/>
</dbReference>
<dbReference type="InterPro" id="IPR029052">
    <property type="entry name" value="Metallo-depent_PP-like"/>
</dbReference>
<dbReference type="CDD" id="cd00063">
    <property type="entry name" value="FN3"/>
    <property type="match status" value="3"/>
</dbReference>
<evidence type="ECO:0000259" key="7">
    <source>
        <dbReference type="PROSITE" id="PS50853"/>
    </source>
</evidence>
<dbReference type="InterPro" id="IPR050713">
    <property type="entry name" value="RTP_Phos/Ushers"/>
</dbReference>
<keyword evidence="4" id="KW-0378">Hydrolase</keyword>
<dbReference type="InterPro" id="IPR013783">
    <property type="entry name" value="Ig-like_fold"/>
</dbReference>
<dbReference type="GO" id="GO:0016798">
    <property type="term" value="F:hydrolase activity, acting on glycosyl bonds"/>
    <property type="evidence" value="ECO:0007669"/>
    <property type="project" value="UniProtKB-KW"/>
</dbReference>
<organism evidence="8 9">
    <name type="scientific">Nocardioides piscis</name>
    <dbReference type="NCBI Taxonomy" id="2714938"/>
    <lineage>
        <taxon>Bacteria</taxon>
        <taxon>Bacillati</taxon>
        <taxon>Actinomycetota</taxon>
        <taxon>Actinomycetes</taxon>
        <taxon>Propionibacteriales</taxon>
        <taxon>Nocardioidaceae</taxon>
        <taxon>Nocardioides</taxon>
    </lineage>
</organism>
<sequence length="1013" mass="106767">MTNPVIGNHEYSADDDAQGYFGYWKSPPHYYSYDSGGWHFVALDSTSKFATSVPGVLQNEPSTVPGVRTQYDWLADDLAANAGKCTVAYFHHPVFNQGEESAADRMRSVWSLLANNRVTAALTAHDHDYQRFAPLDGSAQPDPRGVTQFIVGAGGHSTQEVVLGSQPGPDPVEWATGFGAMKMVLHPDRLDFSVAAPNGTSGGRLLDSGSIPCQSLAEDTTPPTVGQLSANTSLQGNLPRVSLEWPTAQDDRGVARYDVVRDGTVIEAGLPATATSFLDTTVQPGRTYTYRLRARDAWGNKTLSDEVAVTTPEQTSSPTVAPLLADTYVASTSPSPKGATDRLRVVQSSSATNVAYMKFDLRQFSGTIESATLTMTPAANTSAKATARAVADTSWTEAGLGWPGPALGSTGGTTQTALKADVPVQIDVTDLISTGQTNSLALVQTSGTTTMSFYSKEATGKPAPRLTVTVTRPPDTTPPTTPGGLSATPDGENEIDLAWQPATDDVLLDHYVVYRDGEAYDEVPASETTYRDVVVGAGQTWHYRVSAVDHVGNESPLSEQVQATTVDIRAPEAVEGPMALATSARTALVTWEGGDDNVAIAGFVVHRDGVAIAEVGPDERHYVDSGLEPGTTYVYSLSAFDAAGNASVAGSATAPPITTPQSSDDTTPPARPENLDVTALSGSSVRLVWDPATDDVEVASYTVFRDGEPAFTSTSTSFEVTGLSSPSTQTWTVDAVDTSGNHSAMSAPVTFTTPDDVPPQAPSSLTATASSYRSVALTWPPATDNVAVVRYAIHRDGSLIGHVTGTSYTDGSAAPATSYQYAVSAEDASMNQSPRVLTQFTTPAIRTDDSGWLTVADSGYAQSGSSAATNYKFATILRVSGGTTQKVGYLKVHVPARVLPELEHLYLQLTTTDGSNPGFDVHAVADNGWDRATLTWNNKPAWSPTVLASSGKVTGAGVVPTPPGTIDLREAINGPGTYSFALVSSSSLSQTYASSYTSVPSADRPRVRWLSHD</sequence>
<evidence type="ECO:0000256" key="1">
    <source>
        <dbReference type="ARBA" id="ARBA00004613"/>
    </source>
</evidence>
<dbReference type="PANTHER" id="PTHR46957:SF3">
    <property type="entry name" value="CYTOKINE RECEPTOR"/>
    <property type="match status" value="1"/>
</dbReference>
<name>A0A6G7YCE7_9ACTN</name>
<feature type="region of interest" description="Disordered" evidence="6">
    <location>
        <begin position="648"/>
        <end position="672"/>
    </location>
</feature>
<keyword evidence="2" id="KW-0964">Secreted</keyword>
<protein>
    <submittedName>
        <fullName evidence="8">DNRLRE domain-containing protein</fullName>
    </submittedName>
</protein>
<feature type="compositionally biased region" description="Low complexity" evidence="6">
    <location>
        <begin position="655"/>
        <end position="668"/>
    </location>
</feature>
<accession>A0A6G7YCE7</accession>
<dbReference type="SUPFAM" id="SSF49265">
    <property type="entry name" value="Fibronectin type III"/>
    <property type="match status" value="3"/>
</dbReference>
<evidence type="ECO:0000256" key="3">
    <source>
        <dbReference type="ARBA" id="ARBA00022729"/>
    </source>
</evidence>
<dbReference type="InterPro" id="IPR004843">
    <property type="entry name" value="Calcineurin-like_PHP"/>
</dbReference>
<dbReference type="PANTHER" id="PTHR46957">
    <property type="entry name" value="CYTOKINE RECEPTOR"/>
    <property type="match status" value="1"/>
</dbReference>
<comment type="subcellular location">
    <subcellularLocation>
        <location evidence="1">Secreted</location>
    </subcellularLocation>
</comment>
<evidence type="ECO:0000313" key="8">
    <source>
        <dbReference type="EMBL" id="QIK74287.1"/>
    </source>
</evidence>
<keyword evidence="4" id="KW-0326">Glycosidase</keyword>
<dbReference type="SMART" id="SM00060">
    <property type="entry name" value="FN3"/>
    <property type="match status" value="5"/>
</dbReference>
<dbReference type="NCBIfam" id="NF033679">
    <property type="entry name" value="DNRLRE_dom"/>
    <property type="match status" value="2"/>
</dbReference>
<feature type="domain" description="Fibronectin type-III" evidence="7">
    <location>
        <begin position="671"/>
        <end position="756"/>
    </location>
</feature>
<keyword evidence="5" id="KW-0119">Carbohydrate metabolism</keyword>
<keyword evidence="9" id="KW-1185">Reference proteome</keyword>
<evidence type="ECO:0000256" key="2">
    <source>
        <dbReference type="ARBA" id="ARBA00022525"/>
    </source>
</evidence>
<dbReference type="GO" id="GO:0016020">
    <property type="term" value="C:membrane"/>
    <property type="evidence" value="ECO:0007669"/>
    <property type="project" value="UniProtKB-SubCell"/>
</dbReference>
<evidence type="ECO:0000256" key="6">
    <source>
        <dbReference type="SAM" id="MobiDB-lite"/>
    </source>
</evidence>
<dbReference type="EMBL" id="CP049866">
    <property type="protein sequence ID" value="QIK74287.1"/>
    <property type="molecule type" value="Genomic_DNA"/>
</dbReference>
<proteinExistence type="predicted"/>
<keyword evidence="3" id="KW-0732">Signal</keyword>
<evidence type="ECO:0000256" key="4">
    <source>
        <dbReference type="ARBA" id="ARBA00023295"/>
    </source>
</evidence>
<dbReference type="Pfam" id="PF24517">
    <property type="entry name" value="CBM96"/>
    <property type="match status" value="2"/>
</dbReference>
<dbReference type="PROSITE" id="PS50853">
    <property type="entry name" value="FN3"/>
    <property type="match status" value="5"/>
</dbReference>
<gene>
    <name evidence="8" type="ORF">G7071_01375</name>
</gene>
<feature type="domain" description="Fibronectin type-III" evidence="7">
    <location>
        <begin position="481"/>
        <end position="568"/>
    </location>
</feature>
<dbReference type="SUPFAM" id="SSF56300">
    <property type="entry name" value="Metallo-dependent phosphatases"/>
    <property type="match status" value="1"/>
</dbReference>
<keyword evidence="5" id="KW-0624">Polysaccharide degradation</keyword>
<feature type="domain" description="Fibronectin type-III" evidence="7">
    <location>
        <begin position="219"/>
        <end position="314"/>
    </location>
</feature>
<dbReference type="GO" id="GO:0005576">
    <property type="term" value="C:extracellular region"/>
    <property type="evidence" value="ECO:0007669"/>
    <property type="project" value="UniProtKB-SubCell"/>
</dbReference>
<feature type="domain" description="Fibronectin type-III" evidence="7">
    <location>
        <begin position="761"/>
        <end position="845"/>
    </location>
</feature>
<dbReference type="InterPro" id="IPR055372">
    <property type="entry name" value="CBM96"/>
</dbReference>
<dbReference type="InterPro" id="IPR003961">
    <property type="entry name" value="FN3_dom"/>
</dbReference>
<evidence type="ECO:0000313" key="9">
    <source>
        <dbReference type="Proteomes" id="UP000502035"/>
    </source>
</evidence>
<evidence type="ECO:0000256" key="5">
    <source>
        <dbReference type="ARBA" id="ARBA00023326"/>
    </source>
</evidence>